<comment type="caution">
    <text evidence="8">The sequence shown here is derived from an EMBL/GenBank/DDBJ whole genome shotgun (WGS) entry which is preliminary data.</text>
</comment>
<evidence type="ECO:0000256" key="3">
    <source>
        <dbReference type="ARBA" id="ARBA00022729"/>
    </source>
</evidence>
<protein>
    <submittedName>
        <fullName evidence="8">RagB/SusD family nutrient uptake outer membrane protein</fullName>
    </submittedName>
</protein>
<evidence type="ECO:0000259" key="7">
    <source>
        <dbReference type="Pfam" id="PF14322"/>
    </source>
</evidence>
<accession>A0A4Y8SFM8</accession>
<gene>
    <name evidence="8" type="ORF">E2R66_11155</name>
</gene>
<evidence type="ECO:0000313" key="8">
    <source>
        <dbReference type="EMBL" id="TFF37718.1"/>
    </source>
</evidence>
<dbReference type="Proteomes" id="UP000297540">
    <property type="component" value="Unassembled WGS sequence"/>
</dbReference>
<keyword evidence="4" id="KW-0472">Membrane</keyword>
<evidence type="ECO:0000259" key="6">
    <source>
        <dbReference type="Pfam" id="PF07980"/>
    </source>
</evidence>
<feature type="domain" description="SusD-like N-terminal" evidence="7">
    <location>
        <begin position="35"/>
        <end position="240"/>
    </location>
</feature>
<proteinExistence type="inferred from homology"/>
<organism evidence="8 9">
    <name type="scientific">Mucilaginibacter psychrotolerans</name>
    <dbReference type="NCBI Taxonomy" id="1524096"/>
    <lineage>
        <taxon>Bacteria</taxon>
        <taxon>Pseudomonadati</taxon>
        <taxon>Bacteroidota</taxon>
        <taxon>Sphingobacteriia</taxon>
        <taxon>Sphingobacteriales</taxon>
        <taxon>Sphingobacteriaceae</taxon>
        <taxon>Mucilaginibacter</taxon>
    </lineage>
</organism>
<dbReference type="PROSITE" id="PS51257">
    <property type="entry name" value="PROKAR_LIPOPROTEIN"/>
    <property type="match status" value="1"/>
</dbReference>
<name>A0A4Y8SFM8_9SPHI</name>
<dbReference type="InterPro" id="IPR033985">
    <property type="entry name" value="SusD-like_N"/>
</dbReference>
<dbReference type="Gene3D" id="1.25.40.390">
    <property type="match status" value="1"/>
</dbReference>
<comment type="similarity">
    <text evidence="2">Belongs to the SusD family.</text>
</comment>
<dbReference type="EMBL" id="SOZE01000009">
    <property type="protein sequence ID" value="TFF37718.1"/>
    <property type="molecule type" value="Genomic_DNA"/>
</dbReference>
<evidence type="ECO:0000256" key="4">
    <source>
        <dbReference type="ARBA" id="ARBA00023136"/>
    </source>
</evidence>
<dbReference type="InterPro" id="IPR011990">
    <property type="entry name" value="TPR-like_helical_dom_sf"/>
</dbReference>
<feature type="domain" description="RagB/SusD" evidence="6">
    <location>
        <begin position="353"/>
        <end position="469"/>
    </location>
</feature>
<sequence>MRLFKLTIMNRKNFKIGSVCLALLTAAVLTSCKKDFLNVKPSTSLVQPHTITDFQQLLSNTEVFNQTGALPLASSDEFIIPDYATYQSLVQLTTRNAYTWEKDLYGGQGNVKDWNIPYAAIFYANSVLDGLPNSDGIGTSEWNKAKGWAYFARAFAFYDLAQNFCEAYDGKTAGSSPGVPLRLTSGIDELLPRATLQQTYDQLLSDLQQAGRLLPNNLSVDFRNQPSKAAVYALFARIYLSMREYPKAEAYADSCLLIYNKLIDYNTVSKTASTPFTFSNDESNYYSVQTTDLTEVISSSLGRYAITPELLSLYDANDLRKPIYFGKAANGTTLRKRTYSGRSLIYTGLATDELYLIKAECAARRSAVQTALSSLNTLLITRYTSGTFTPRSASDPATALAMVLTERQKELIRRGLRWSDLKRLNKEGANITITRILNGKTYTLPPNDPRYLFPIPDDEINYSGISQNPR</sequence>
<dbReference type="Pfam" id="PF14322">
    <property type="entry name" value="SusD-like_3"/>
    <property type="match status" value="1"/>
</dbReference>
<evidence type="ECO:0000256" key="5">
    <source>
        <dbReference type="ARBA" id="ARBA00023237"/>
    </source>
</evidence>
<keyword evidence="5" id="KW-0998">Cell outer membrane</keyword>
<dbReference type="GO" id="GO:0009279">
    <property type="term" value="C:cell outer membrane"/>
    <property type="evidence" value="ECO:0007669"/>
    <property type="project" value="UniProtKB-SubCell"/>
</dbReference>
<reference evidence="8 9" key="1">
    <citation type="journal article" date="2017" name="Int. J. Syst. Evol. Microbiol.">
        <title>Mucilaginibacterpsychrotolerans sp. nov., isolated from peatlands.</title>
        <authorList>
            <person name="Deng Y."/>
            <person name="Shen L."/>
            <person name="Xu B."/>
            <person name="Liu Y."/>
            <person name="Gu Z."/>
            <person name="Liu H."/>
            <person name="Zhou Y."/>
        </authorList>
    </citation>
    <scope>NUCLEOTIDE SEQUENCE [LARGE SCALE GENOMIC DNA]</scope>
    <source>
        <strain evidence="8 9">NH7-4</strain>
    </source>
</reference>
<keyword evidence="3" id="KW-0732">Signal</keyword>
<comment type="subcellular location">
    <subcellularLocation>
        <location evidence="1">Cell outer membrane</location>
    </subcellularLocation>
</comment>
<evidence type="ECO:0000256" key="1">
    <source>
        <dbReference type="ARBA" id="ARBA00004442"/>
    </source>
</evidence>
<dbReference type="SUPFAM" id="SSF48452">
    <property type="entry name" value="TPR-like"/>
    <property type="match status" value="1"/>
</dbReference>
<keyword evidence="9" id="KW-1185">Reference proteome</keyword>
<dbReference type="Pfam" id="PF07980">
    <property type="entry name" value="SusD_RagB"/>
    <property type="match status" value="1"/>
</dbReference>
<evidence type="ECO:0000256" key="2">
    <source>
        <dbReference type="ARBA" id="ARBA00006275"/>
    </source>
</evidence>
<dbReference type="AlphaFoldDB" id="A0A4Y8SFM8"/>
<evidence type="ECO:0000313" key="9">
    <source>
        <dbReference type="Proteomes" id="UP000297540"/>
    </source>
</evidence>
<dbReference type="InterPro" id="IPR012944">
    <property type="entry name" value="SusD_RagB_dom"/>
</dbReference>